<accession>A0ABW3MQL6</accession>
<proteinExistence type="predicted"/>
<dbReference type="Gene3D" id="3.10.20.30">
    <property type="match status" value="1"/>
</dbReference>
<reference evidence="2" key="1">
    <citation type="journal article" date="2019" name="Int. J. Syst. Evol. Microbiol.">
        <title>The Global Catalogue of Microorganisms (GCM) 10K type strain sequencing project: providing services to taxonomists for standard genome sequencing and annotation.</title>
        <authorList>
            <consortium name="The Broad Institute Genomics Platform"/>
            <consortium name="The Broad Institute Genome Sequencing Center for Infectious Disease"/>
            <person name="Wu L."/>
            <person name="Ma J."/>
        </authorList>
    </citation>
    <scope>NUCLEOTIDE SEQUENCE [LARGE SCALE GENOMIC DNA]</scope>
    <source>
        <strain evidence="2">CCUG 57508</strain>
    </source>
</reference>
<dbReference type="InterPro" id="IPR016155">
    <property type="entry name" value="Mopterin_synth/thiamin_S_b"/>
</dbReference>
<dbReference type="EMBL" id="JBHTKH010000001">
    <property type="protein sequence ID" value="MFD1052952.1"/>
    <property type="molecule type" value="Genomic_DNA"/>
</dbReference>
<dbReference type="InterPro" id="IPR052045">
    <property type="entry name" value="Sulfur_Carrier/Prot_Modifier"/>
</dbReference>
<organism evidence="1 2">
    <name type="scientific">Terrabacter terrigena</name>
    <dbReference type="NCBI Taxonomy" id="574718"/>
    <lineage>
        <taxon>Bacteria</taxon>
        <taxon>Bacillati</taxon>
        <taxon>Actinomycetota</taxon>
        <taxon>Actinomycetes</taxon>
        <taxon>Micrococcales</taxon>
        <taxon>Intrasporangiaceae</taxon>
        <taxon>Terrabacter</taxon>
    </lineage>
</organism>
<dbReference type="Pfam" id="PF02597">
    <property type="entry name" value="ThiS"/>
    <property type="match status" value="1"/>
</dbReference>
<evidence type="ECO:0000313" key="2">
    <source>
        <dbReference type="Proteomes" id="UP001597046"/>
    </source>
</evidence>
<evidence type="ECO:0000313" key="1">
    <source>
        <dbReference type="EMBL" id="MFD1052952.1"/>
    </source>
</evidence>
<keyword evidence="2" id="KW-1185">Reference proteome</keyword>
<gene>
    <name evidence="1" type="ORF">ACFQ2V_01435</name>
</gene>
<dbReference type="InterPro" id="IPR003749">
    <property type="entry name" value="ThiS/MoaD-like"/>
</dbReference>
<dbReference type="SUPFAM" id="SSF54285">
    <property type="entry name" value="MoaD/ThiS"/>
    <property type="match status" value="1"/>
</dbReference>
<dbReference type="PANTHER" id="PTHR38031:SF1">
    <property type="entry name" value="SULFUR CARRIER PROTEIN CYSO"/>
    <property type="match status" value="1"/>
</dbReference>
<name>A0ABW3MQL6_9MICO</name>
<dbReference type="PANTHER" id="PTHR38031">
    <property type="entry name" value="SULFUR CARRIER PROTEIN SLR0821-RELATED"/>
    <property type="match status" value="1"/>
</dbReference>
<protein>
    <submittedName>
        <fullName evidence="1">MoaD/ThiS family protein</fullName>
    </submittedName>
</protein>
<dbReference type="RefSeq" id="WP_386050125.1">
    <property type="nucleotide sequence ID" value="NZ_JBHTKH010000001.1"/>
</dbReference>
<dbReference type="CDD" id="cd17040">
    <property type="entry name" value="Ubl_MoaD_like"/>
    <property type="match status" value="1"/>
</dbReference>
<sequence>MHKGFRTPSAPVRVILPGMLRDLVGGVAEIEVESPGEGQTVAELLDRAFAEHRILDGKVRDERGQIRRHVKVFVNGEDATRGAGTAAEVPAGARVHIINAVSGG</sequence>
<dbReference type="InterPro" id="IPR012675">
    <property type="entry name" value="Beta-grasp_dom_sf"/>
</dbReference>
<dbReference type="Proteomes" id="UP001597046">
    <property type="component" value="Unassembled WGS sequence"/>
</dbReference>
<comment type="caution">
    <text evidence="1">The sequence shown here is derived from an EMBL/GenBank/DDBJ whole genome shotgun (WGS) entry which is preliminary data.</text>
</comment>